<accession>A0A1G6HMM5</accession>
<gene>
    <name evidence="2" type="ORF">SAMN05421737_10464</name>
</gene>
<feature type="transmembrane region" description="Helical" evidence="1">
    <location>
        <begin position="245"/>
        <end position="265"/>
    </location>
</feature>
<keyword evidence="1" id="KW-1133">Transmembrane helix</keyword>
<feature type="transmembrane region" description="Helical" evidence="1">
    <location>
        <begin position="69"/>
        <end position="90"/>
    </location>
</feature>
<evidence type="ECO:0000313" key="2">
    <source>
        <dbReference type="EMBL" id="SDB95135.1"/>
    </source>
</evidence>
<name>A0A1G6HMM5_9BACI</name>
<proteinExistence type="predicted"/>
<dbReference type="Proteomes" id="UP000242662">
    <property type="component" value="Unassembled WGS sequence"/>
</dbReference>
<keyword evidence="1" id="KW-0812">Transmembrane</keyword>
<feature type="transmembrane region" description="Helical" evidence="1">
    <location>
        <begin position="40"/>
        <end position="63"/>
    </location>
</feature>
<evidence type="ECO:0000313" key="3">
    <source>
        <dbReference type="Proteomes" id="UP000242662"/>
    </source>
</evidence>
<dbReference type="AlphaFoldDB" id="A0A1G6HMM5"/>
<organism evidence="2 3">
    <name type="scientific">Shouchella lonarensis</name>
    <dbReference type="NCBI Taxonomy" id="1464122"/>
    <lineage>
        <taxon>Bacteria</taxon>
        <taxon>Bacillati</taxon>
        <taxon>Bacillota</taxon>
        <taxon>Bacilli</taxon>
        <taxon>Bacillales</taxon>
        <taxon>Bacillaceae</taxon>
        <taxon>Shouchella</taxon>
    </lineage>
</organism>
<dbReference type="RefSeq" id="WP_090775196.1">
    <property type="nucleotide sequence ID" value="NZ_FMYM01000004.1"/>
</dbReference>
<feature type="transmembrane region" description="Helical" evidence="1">
    <location>
        <begin position="174"/>
        <end position="196"/>
    </location>
</feature>
<keyword evidence="3" id="KW-1185">Reference proteome</keyword>
<keyword evidence="1" id="KW-0472">Membrane</keyword>
<evidence type="ECO:0000256" key="1">
    <source>
        <dbReference type="SAM" id="Phobius"/>
    </source>
</evidence>
<reference evidence="3" key="1">
    <citation type="submission" date="2016-09" db="EMBL/GenBank/DDBJ databases">
        <authorList>
            <person name="Varghese N."/>
            <person name="Submissions S."/>
        </authorList>
    </citation>
    <scope>NUCLEOTIDE SEQUENCE [LARGE SCALE GENOMIC DNA]</scope>
    <source>
        <strain evidence="3">25nlg</strain>
    </source>
</reference>
<dbReference type="EMBL" id="FMYM01000004">
    <property type="protein sequence ID" value="SDB95135.1"/>
    <property type="molecule type" value="Genomic_DNA"/>
</dbReference>
<sequence length="319" mass="36723">MDFEHGVRKLRDDIRKETGFYKLYIKAPELSDEQAQREKWGILSSAFVLLIIGYVVIGFWLWPSLHNNVIYNFHIGIKLIVIGALVIIPLKIARGFIEKKINHVYQRALKNKIKVSHDSSFPEHIFERGRKRWNKWVRDNSLSIEDIKERAFPYVELEVERGEKSTWRGFLGKIMPGMVVGIPLAVFAFFTTSVIADFQIEVQMAMLPEEELKQLLRDTGRKVTTKKDFIAGLDVDKPMSKAFDGFLLVAVVMVIVGHMFNASLYDFRPGSKINATILLRAVIETYLKEHSGEGREVQIFSHDGRVLSSVMERTSHRQD</sequence>
<protein>
    <submittedName>
        <fullName evidence="2">Uncharacterized protein</fullName>
    </submittedName>
</protein>